<dbReference type="Pfam" id="PF06676">
    <property type="entry name" value="DUF1178"/>
    <property type="match status" value="1"/>
</dbReference>
<dbReference type="Proteomes" id="UP000036938">
    <property type="component" value="Unassembled WGS sequence"/>
</dbReference>
<reference evidence="2 3" key="1">
    <citation type="journal article" date="2015" name="Int. J. Syst. Evol. Microbiol.">
        <title>Aestuariivita atlantica sp. nov., isolated from deep sea sediment of the Atlantic Ocean.</title>
        <authorList>
            <person name="Li G."/>
            <person name="Lai Q."/>
            <person name="Du Y."/>
            <person name="Liu X."/>
            <person name="Sun F."/>
            <person name="Shao Z."/>
        </authorList>
    </citation>
    <scope>NUCLEOTIDE SEQUENCE [LARGE SCALE GENOMIC DNA]</scope>
    <source>
        <strain evidence="2 3">22II-S11-z3</strain>
    </source>
</reference>
<organism evidence="2 3">
    <name type="scientific">Pseudaestuariivita atlantica</name>
    <dbReference type="NCBI Taxonomy" id="1317121"/>
    <lineage>
        <taxon>Bacteria</taxon>
        <taxon>Pseudomonadati</taxon>
        <taxon>Pseudomonadota</taxon>
        <taxon>Alphaproteobacteria</taxon>
        <taxon>Rhodobacterales</taxon>
        <taxon>Paracoccaceae</taxon>
        <taxon>Pseudaestuariivita</taxon>
    </lineage>
</organism>
<dbReference type="PIRSF" id="PIRSF032131">
    <property type="entry name" value="UCP032131"/>
    <property type="match status" value="1"/>
</dbReference>
<feature type="region of interest" description="Disordered" evidence="1">
    <location>
        <begin position="48"/>
        <end position="80"/>
    </location>
</feature>
<evidence type="ECO:0000256" key="1">
    <source>
        <dbReference type="SAM" id="MobiDB-lite"/>
    </source>
</evidence>
<name>A0A0L1JSS8_9RHOB</name>
<dbReference type="OrthoDB" id="9799894at2"/>
<dbReference type="STRING" id="1317121.ATO11_05495"/>
<accession>A0A0L1JSS8</accession>
<evidence type="ECO:0000313" key="2">
    <source>
        <dbReference type="EMBL" id="KNG94839.1"/>
    </source>
</evidence>
<dbReference type="EMBL" id="AQQZ01000002">
    <property type="protein sequence ID" value="KNG94839.1"/>
    <property type="molecule type" value="Genomic_DNA"/>
</dbReference>
<proteinExistence type="predicted"/>
<comment type="caution">
    <text evidence="2">The sequence shown here is derived from an EMBL/GenBank/DDBJ whole genome shotgun (WGS) entry which is preliminary data.</text>
</comment>
<protein>
    <recommendedName>
        <fullName evidence="4">DUF1178 family protein</fullName>
    </recommendedName>
</protein>
<feature type="region of interest" description="Disordered" evidence="1">
    <location>
        <begin position="106"/>
        <end position="149"/>
    </location>
</feature>
<gene>
    <name evidence="2" type="ORF">ATO11_05495</name>
</gene>
<dbReference type="RefSeq" id="WP_050529827.1">
    <property type="nucleotide sequence ID" value="NZ_AQQZ01000002.1"/>
</dbReference>
<sequence length="149" mass="16263">MIRFTLKCDNDHEFESWFASSAAYDTLRASGHVACAICGSSQVDKALMAPRIAPEGDDAPTQPPAPEREKPLSAPASPAEQALRAMREHVEKTSDYVGTRFASEARAMHDGTAPERSIYGEARPDEARKLIEDGVPVAPLPFRPNRKSN</sequence>
<evidence type="ECO:0000313" key="3">
    <source>
        <dbReference type="Proteomes" id="UP000036938"/>
    </source>
</evidence>
<dbReference type="AlphaFoldDB" id="A0A0L1JSS8"/>
<feature type="compositionally biased region" description="Basic and acidic residues" evidence="1">
    <location>
        <begin position="122"/>
        <end position="132"/>
    </location>
</feature>
<evidence type="ECO:0008006" key="4">
    <source>
        <dbReference type="Google" id="ProtNLM"/>
    </source>
</evidence>
<dbReference type="InterPro" id="IPR009562">
    <property type="entry name" value="DUF1178"/>
</dbReference>
<keyword evidence="3" id="KW-1185">Reference proteome</keyword>